<keyword evidence="3" id="KW-1185">Reference proteome</keyword>
<accession>K0TCH1</accession>
<organism evidence="2 3">
    <name type="scientific">Thalassiosira oceanica</name>
    <name type="common">Marine diatom</name>
    <dbReference type="NCBI Taxonomy" id="159749"/>
    <lineage>
        <taxon>Eukaryota</taxon>
        <taxon>Sar</taxon>
        <taxon>Stramenopiles</taxon>
        <taxon>Ochrophyta</taxon>
        <taxon>Bacillariophyta</taxon>
        <taxon>Coscinodiscophyceae</taxon>
        <taxon>Thalassiosirophycidae</taxon>
        <taxon>Thalassiosirales</taxon>
        <taxon>Thalassiosiraceae</taxon>
        <taxon>Thalassiosira</taxon>
    </lineage>
</organism>
<protein>
    <submittedName>
        <fullName evidence="2">Uncharacterized protein</fullName>
    </submittedName>
</protein>
<sequence length="332" mass="36577">MGPPRVSTSTTKALKCRGMRRTAPSPGPGCLSSLFARHDAQFLLILEDAFHRLQWTGVGYDAVNVDALLMGAAVVLPLSSFLIFGPELRNSAGNRKAYRNMGQANATGDPTSLLEPVARPSTRGSRVENRKMGRRWADGDGVMADYLHQRTTMRSKLPLRTFVLLLIVVPAHGFCGPARVKSSDLASAVSCAGDHRRAGGKTACAAAPLRAGANLRHKGAHGPVQSRRRKRLAASPVDEVEEDTTARNEIRNIVNDVSRQTLSSLLSQSDVERIYNELFFERSSVLFNDETYQQYKKYWSKAETRLRQEDKRTLSDLLGEGGDKQNPEFHTG</sequence>
<feature type="region of interest" description="Disordered" evidence="1">
    <location>
        <begin position="104"/>
        <end position="129"/>
    </location>
</feature>
<evidence type="ECO:0000313" key="2">
    <source>
        <dbReference type="EMBL" id="EJK75135.1"/>
    </source>
</evidence>
<reference evidence="2 3" key="1">
    <citation type="journal article" date="2012" name="Genome Biol.">
        <title>Genome and low-iron response of an oceanic diatom adapted to chronic iron limitation.</title>
        <authorList>
            <person name="Lommer M."/>
            <person name="Specht M."/>
            <person name="Roy A.S."/>
            <person name="Kraemer L."/>
            <person name="Andreson R."/>
            <person name="Gutowska M.A."/>
            <person name="Wolf J."/>
            <person name="Bergner S.V."/>
            <person name="Schilhabel M.B."/>
            <person name="Klostermeier U.C."/>
            <person name="Beiko R.G."/>
            <person name="Rosenstiel P."/>
            <person name="Hippler M."/>
            <person name="Laroche J."/>
        </authorList>
    </citation>
    <scope>NUCLEOTIDE SEQUENCE [LARGE SCALE GENOMIC DNA]</scope>
    <source>
        <strain evidence="2 3">CCMP1005</strain>
    </source>
</reference>
<dbReference type="Proteomes" id="UP000266841">
    <property type="component" value="Unassembled WGS sequence"/>
</dbReference>
<feature type="region of interest" description="Disordered" evidence="1">
    <location>
        <begin position="313"/>
        <end position="332"/>
    </location>
</feature>
<feature type="non-terminal residue" evidence="2">
    <location>
        <position position="332"/>
    </location>
</feature>
<feature type="compositionally biased region" description="Basic and acidic residues" evidence="1">
    <location>
        <begin position="321"/>
        <end position="332"/>
    </location>
</feature>
<proteinExistence type="predicted"/>
<gene>
    <name evidence="2" type="ORF">THAOC_03156</name>
</gene>
<name>K0TCH1_THAOC</name>
<evidence type="ECO:0000313" key="3">
    <source>
        <dbReference type="Proteomes" id="UP000266841"/>
    </source>
</evidence>
<dbReference type="EMBL" id="AGNL01003115">
    <property type="protein sequence ID" value="EJK75135.1"/>
    <property type="molecule type" value="Genomic_DNA"/>
</dbReference>
<comment type="caution">
    <text evidence="2">The sequence shown here is derived from an EMBL/GenBank/DDBJ whole genome shotgun (WGS) entry which is preliminary data.</text>
</comment>
<evidence type="ECO:0000256" key="1">
    <source>
        <dbReference type="SAM" id="MobiDB-lite"/>
    </source>
</evidence>
<dbReference type="AlphaFoldDB" id="K0TCH1"/>